<dbReference type="EMBL" id="QGKV02000759">
    <property type="protein sequence ID" value="KAF3566145.1"/>
    <property type="molecule type" value="Genomic_DNA"/>
</dbReference>
<reference evidence="2 3" key="1">
    <citation type="journal article" date="2020" name="BMC Genomics">
        <title>Intraspecific diversification of the crop wild relative Brassica cretica Lam. using demographic model selection.</title>
        <authorList>
            <person name="Kioukis A."/>
            <person name="Michalopoulou V.A."/>
            <person name="Briers L."/>
            <person name="Pirintsos S."/>
            <person name="Studholme D.J."/>
            <person name="Pavlidis P."/>
            <person name="Sarris P.F."/>
        </authorList>
    </citation>
    <scope>NUCLEOTIDE SEQUENCE [LARGE SCALE GENOMIC DNA]</scope>
    <source>
        <strain evidence="3">cv. PFS-1207/04</strain>
    </source>
</reference>
<name>A0ABQ7D528_BRACR</name>
<sequence length="192" mass="21354">MEQTVAWMRMAALVRRRAQRKERKLMTVRWIVSVGGEKEAKKEAFRKYLEFNGVIDSLTKGDIDNMGAEINVTLISEARGSSTILWCESGPFEDIQNRIHDAVEEFAITASSNRTSDMQTDVSSAIEPKSNFQIDGSSTPMESKGQTPTSIDRMSATDTDGYSVIERNSTTQTDGESPIRMKPNGKSPTPPR</sequence>
<evidence type="ECO:0000256" key="1">
    <source>
        <dbReference type="SAM" id="MobiDB-lite"/>
    </source>
</evidence>
<feature type="compositionally biased region" description="Polar residues" evidence="1">
    <location>
        <begin position="130"/>
        <end position="175"/>
    </location>
</feature>
<protein>
    <submittedName>
        <fullName evidence="2">Uncharacterized protein</fullName>
    </submittedName>
</protein>
<proteinExistence type="predicted"/>
<dbReference type="PRINTS" id="PR02028">
    <property type="entry name" value="CMYCBINDINGP"/>
</dbReference>
<evidence type="ECO:0000313" key="2">
    <source>
        <dbReference type="EMBL" id="KAF3566145.1"/>
    </source>
</evidence>
<evidence type="ECO:0000313" key="3">
    <source>
        <dbReference type="Proteomes" id="UP000266723"/>
    </source>
</evidence>
<keyword evidence="3" id="KW-1185">Reference proteome</keyword>
<dbReference type="Proteomes" id="UP000266723">
    <property type="component" value="Unassembled WGS sequence"/>
</dbReference>
<feature type="region of interest" description="Disordered" evidence="1">
    <location>
        <begin position="129"/>
        <end position="192"/>
    </location>
</feature>
<organism evidence="2 3">
    <name type="scientific">Brassica cretica</name>
    <name type="common">Mustard</name>
    <dbReference type="NCBI Taxonomy" id="69181"/>
    <lineage>
        <taxon>Eukaryota</taxon>
        <taxon>Viridiplantae</taxon>
        <taxon>Streptophyta</taxon>
        <taxon>Embryophyta</taxon>
        <taxon>Tracheophyta</taxon>
        <taxon>Spermatophyta</taxon>
        <taxon>Magnoliopsida</taxon>
        <taxon>eudicotyledons</taxon>
        <taxon>Gunneridae</taxon>
        <taxon>Pentapetalae</taxon>
        <taxon>rosids</taxon>
        <taxon>malvids</taxon>
        <taxon>Brassicales</taxon>
        <taxon>Brassicaceae</taxon>
        <taxon>Brassiceae</taxon>
        <taxon>Brassica</taxon>
    </lineage>
</organism>
<gene>
    <name evidence="2" type="ORF">DY000_02018952</name>
</gene>
<comment type="caution">
    <text evidence="2">The sequence shown here is derived from an EMBL/GenBank/DDBJ whole genome shotgun (WGS) entry which is preliminary data.</text>
</comment>
<accession>A0ABQ7D528</accession>